<sequence>MKKFACLIAATAVISTGCQKKESPAQTTATPAEEAAAQGKTPAPVPIATHLGIATRIPADADVFIAGYGTSDTVVNFIKPFMTLPDVEENKEEIAKILEKTEEFSALVGDEAFLFIGPGLGGQLETVGKSYRGFSAAWTEFALGAALDSMAKKEGEPDFSALEESLYADLMERWMDALEKDSRLQVPTVVMGWRPDASKLEECLKSLGEGLDQMFSANEKAAPVSFESSGTTMKGYELSGRDAFGDLVAGIREDLQKEEVAAEVMERLSPERIERMLVALENMRFTVASGVLDGRVLVYLGNGKEGLRFAEKPEDSLAATDALKWTQGYAEKRVLGASYLSEPIVRAVLPWLDSSEYWSGLARAIRPPVKDERLMRDLLSGMADIDRDLAGRAAMAWSAVLVEDQGWRYESRGGWPDPGLDYTAPLLMTDAAVSLQPAARMHWVQNRERKERRWDQVEQLGMLVEAIVTEVQNSDSAGAGVIPEEIVTRLIDEVRNLNRGYHDEFRAGIGDEMAFAMDFKGEMPPVPGISEETVANSTIPRFLIARPVTDRAKIDAAGKTFAASWRSLTAWASEASGTNYPLILPQRLESGGLETWYPPLPFIGGDFLPGVSLNDKLWMMGTSQSMAVGFSKSMATPASGSETGMIAEIDFAPLRAWTEEMKKLGEKELEDLANELTEEQPDAIREQSKKSLEEIGKSFEKLEGLSYRKWLADGAPRTSLHLRKGE</sequence>
<feature type="region of interest" description="Disordered" evidence="1">
    <location>
        <begin position="19"/>
        <end position="41"/>
    </location>
</feature>
<evidence type="ECO:0000313" key="2">
    <source>
        <dbReference type="EMBL" id="MCW1886910.1"/>
    </source>
</evidence>
<feature type="compositionally biased region" description="Low complexity" evidence="1">
    <location>
        <begin position="24"/>
        <end position="38"/>
    </location>
</feature>
<dbReference type="RefSeq" id="WP_264502865.1">
    <property type="nucleotide sequence ID" value="NZ_JAPDDS010000013.1"/>
</dbReference>
<proteinExistence type="predicted"/>
<organism evidence="2 3">
    <name type="scientific">Luteolibacter flavescens</name>
    <dbReference type="NCBI Taxonomy" id="1859460"/>
    <lineage>
        <taxon>Bacteria</taxon>
        <taxon>Pseudomonadati</taxon>
        <taxon>Verrucomicrobiota</taxon>
        <taxon>Verrucomicrobiia</taxon>
        <taxon>Verrucomicrobiales</taxon>
        <taxon>Verrucomicrobiaceae</taxon>
        <taxon>Luteolibacter</taxon>
    </lineage>
</organism>
<dbReference type="Proteomes" id="UP001207930">
    <property type="component" value="Unassembled WGS sequence"/>
</dbReference>
<comment type="caution">
    <text evidence="2">The sequence shown here is derived from an EMBL/GenBank/DDBJ whole genome shotgun (WGS) entry which is preliminary data.</text>
</comment>
<dbReference type="PROSITE" id="PS51257">
    <property type="entry name" value="PROKAR_LIPOPROTEIN"/>
    <property type="match status" value="1"/>
</dbReference>
<gene>
    <name evidence="2" type="ORF">OKA04_19375</name>
</gene>
<reference evidence="2 3" key="1">
    <citation type="submission" date="2022-10" db="EMBL/GenBank/DDBJ databases">
        <title>Luteolibacter flavescens strain MCCC 1K03193, whole genome shotgun sequencing project.</title>
        <authorList>
            <person name="Zhao G."/>
            <person name="Shen L."/>
        </authorList>
    </citation>
    <scope>NUCLEOTIDE SEQUENCE [LARGE SCALE GENOMIC DNA]</scope>
    <source>
        <strain evidence="2 3">MCCC 1K03193</strain>
    </source>
</reference>
<keyword evidence="3" id="KW-1185">Reference proteome</keyword>
<evidence type="ECO:0000313" key="3">
    <source>
        <dbReference type="Proteomes" id="UP001207930"/>
    </source>
</evidence>
<accession>A0ABT3FTK4</accession>
<dbReference type="EMBL" id="JAPDDS010000013">
    <property type="protein sequence ID" value="MCW1886910.1"/>
    <property type="molecule type" value="Genomic_DNA"/>
</dbReference>
<evidence type="ECO:0000256" key="1">
    <source>
        <dbReference type="SAM" id="MobiDB-lite"/>
    </source>
</evidence>
<name>A0ABT3FTK4_9BACT</name>
<protein>
    <submittedName>
        <fullName evidence="2">Uncharacterized protein</fullName>
    </submittedName>
</protein>